<keyword evidence="9" id="KW-1185">Reference proteome</keyword>
<evidence type="ECO:0000256" key="5">
    <source>
        <dbReference type="PROSITE-ProRule" id="PRU00125"/>
    </source>
</evidence>
<dbReference type="CDD" id="cd09340">
    <property type="entry name" value="LIM1_Testin_like"/>
    <property type="match status" value="1"/>
</dbReference>
<keyword evidence="3 5" id="KW-0862">Zinc</keyword>
<keyword evidence="1 5" id="KW-0479">Metal-binding</keyword>
<protein>
    <submittedName>
        <fullName evidence="10">LIM domain-containing protein unc-97 isoform X1</fullName>
    </submittedName>
</protein>
<dbReference type="PROSITE" id="PS00478">
    <property type="entry name" value="LIM_DOMAIN_1"/>
    <property type="match status" value="2"/>
</dbReference>
<dbReference type="Gene3D" id="2.10.110.10">
    <property type="entry name" value="Cysteine Rich Protein"/>
    <property type="match status" value="6"/>
</dbReference>
<evidence type="ECO:0000256" key="2">
    <source>
        <dbReference type="ARBA" id="ARBA00022737"/>
    </source>
</evidence>
<evidence type="ECO:0000259" key="7">
    <source>
        <dbReference type="PROSITE" id="PS50023"/>
    </source>
</evidence>
<keyword evidence="2" id="KW-0677">Repeat</keyword>
<feature type="domain" description="LIM zinc-binding" evidence="7">
    <location>
        <begin position="423"/>
        <end position="484"/>
    </location>
</feature>
<dbReference type="GeneID" id="100212931"/>
<dbReference type="PANTHER" id="PTHR24211:SF37">
    <property type="entry name" value="PROTEIN ESPINAS-LIKE PROTEIN"/>
    <property type="match status" value="1"/>
</dbReference>
<dbReference type="CDD" id="cd08368">
    <property type="entry name" value="LIM"/>
    <property type="match status" value="1"/>
</dbReference>
<dbReference type="Pfam" id="PF00412">
    <property type="entry name" value="LIM"/>
    <property type="match status" value="6"/>
</dbReference>
<dbReference type="InterPro" id="IPR047120">
    <property type="entry name" value="Pk/Esn/Tes"/>
</dbReference>
<evidence type="ECO:0000313" key="10">
    <source>
        <dbReference type="RefSeq" id="XP_065649724.1"/>
    </source>
</evidence>
<evidence type="ECO:0000256" key="6">
    <source>
        <dbReference type="SAM" id="MobiDB-lite"/>
    </source>
</evidence>
<evidence type="ECO:0000256" key="3">
    <source>
        <dbReference type="ARBA" id="ARBA00022833"/>
    </source>
</evidence>
<dbReference type="PROSITE" id="PS51303">
    <property type="entry name" value="PET"/>
    <property type="match status" value="1"/>
</dbReference>
<evidence type="ECO:0000256" key="4">
    <source>
        <dbReference type="ARBA" id="ARBA00023038"/>
    </source>
</evidence>
<dbReference type="InterPro" id="IPR001781">
    <property type="entry name" value="Znf_LIM"/>
</dbReference>
<name>A0ABM4BL10_HYDVU</name>
<proteinExistence type="predicted"/>
<dbReference type="Pfam" id="PF06297">
    <property type="entry name" value="PET"/>
    <property type="match status" value="1"/>
</dbReference>
<dbReference type="Proteomes" id="UP001652625">
    <property type="component" value="Chromosome 03"/>
</dbReference>
<feature type="domain" description="LIM zinc-binding" evidence="7">
    <location>
        <begin position="302"/>
        <end position="362"/>
    </location>
</feature>
<feature type="domain" description="LIM zinc-binding" evidence="7">
    <location>
        <begin position="237"/>
        <end position="301"/>
    </location>
</feature>
<evidence type="ECO:0000256" key="1">
    <source>
        <dbReference type="ARBA" id="ARBA00022723"/>
    </source>
</evidence>
<dbReference type="PROSITE" id="PS50023">
    <property type="entry name" value="LIM_DOMAIN_2"/>
    <property type="match status" value="4"/>
</dbReference>
<reference evidence="10" key="1">
    <citation type="submission" date="2025-08" db="UniProtKB">
        <authorList>
            <consortium name="RefSeq"/>
        </authorList>
    </citation>
    <scope>IDENTIFICATION</scope>
</reference>
<organism evidence="9 10">
    <name type="scientific">Hydra vulgaris</name>
    <name type="common">Hydra</name>
    <name type="synonym">Hydra attenuata</name>
    <dbReference type="NCBI Taxonomy" id="6087"/>
    <lineage>
        <taxon>Eukaryota</taxon>
        <taxon>Metazoa</taxon>
        <taxon>Cnidaria</taxon>
        <taxon>Hydrozoa</taxon>
        <taxon>Hydroidolina</taxon>
        <taxon>Anthoathecata</taxon>
        <taxon>Aplanulata</taxon>
        <taxon>Hydridae</taxon>
        <taxon>Hydra</taxon>
    </lineage>
</organism>
<feature type="region of interest" description="Disordered" evidence="6">
    <location>
        <begin position="63"/>
        <end position="88"/>
    </location>
</feature>
<dbReference type="CDD" id="cd09345">
    <property type="entry name" value="LIM2_FHL"/>
    <property type="match status" value="1"/>
</dbReference>
<dbReference type="SUPFAM" id="SSF57716">
    <property type="entry name" value="Glucocorticoid receptor-like (DNA-binding domain)"/>
    <property type="match status" value="5"/>
</dbReference>
<feature type="domain" description="LIM zinc-binding" evidence="7">
    <location>
        <begin position="543"/>
        <end position="601"/>
    </location>
</feature>
<dbReference type="RefSeq" id="XP_065649724.1">
    <property type="nucleotide sequence ID" value="XM_065793652.1"/>
</dbReference>
<keyword evidence="4 5" id="KW-0440">LIM domain</keyword>
<sequence>MSTFQPLLHETFNSILPKNTINGNNLDILDEVKNGGFDRKKELNKMSPNEQFSKDSLHNIEQNSINKNGANKRTPPPKPPRISRNSSVLSNITSGSASHDSLVKVCTNCPCDKVDHEIEGSELGNGFKLKGVSIIDDNTKLAPKEVEQYLWVPPGLDEDLIEQYFSGLPQEKVPHFNNPEGIKYHNKQLILQIPLQDSNIESITTLTPKEKYLLDAFKRERDPEISVGKVIQAKENLKCKNCKQTIFEDDVCVEGGPSNKEYTWHPSCFTCFHCNELLADLVYGYRKKHIFCVRHHAEQIKPRCIMCDELIFGGEYVRTEDKTYHSNHFICSYCERGLTGEQHLVDQGLPICIMCYDEKYASICHMCGKTIGVDEEDVIYDDEHWHDACLVCTHCHCKLSGTSFVVKDDNFLCSECYQKTDDKRCKRCMKGFEPGVKRLELKGDFWHENCFVCDSCKKPITSKRFIHHEGKQVCCPCFDLYFAKRCGKCTEVLREGGVACGGNFYHRDCFICDNCSDPISSQPFQQKDGKRFCTPCYKSLFAKKCTACGDYIINGEFYTVDADNWHKNCFRCVTCNEILYRQSFAQENGVIKLICENCQDQ</sequence>
<dbReference type="CDD" id="cd09341">
    <property type="entry name" value="LIM2_Testin_like"/>
    <property type="match status" value="1"/>
</dbReference>
<accession>A0ABM4BL10</accession>
<dbReference type="SMART" id="SM00132">
    <property type="entry name" value="LIM"/>
    <property type="match status" value="6"/>
</dbReference>
<evidence type="ECO:0000313" key="9">
    <source>
        <dbReference type="Proteomes" id="UP001652625"/>
    </source>
</evidence>
<evidence type="ECO:0000259" key="8">
    <source>
        <dbReference type="PROSITE" id="PS51303"/>
    </source>
</evidence>
<feature type="domain" description="PET" evidence="8">
    <location>
        <begin position="130"/>
        <end position="238"/>
    </location>
</feature>
<gene>
    <name evidence="10" type="primary">LOC100212931</name>
</gene>
<dbReference type="InterPro" id="IPR010442">
    <property type="entry name" value="PET_domain"/>
</dbReference>
<dbReference type="PANTHER" id="PTHR24211">
    <property type="entry name" value="LIM DOMAIN-CONTAINING PROTEIN"/>
    <property type="match status" value="1"/>
</dbReference>